<dbReference type="GO" id="GO:0005886">
    <property type="term" value="C:plasma membrane"/>
    <property type="evidence" value="ECO:0007669"/>
    <property type="project" value="UniProtKB-UniRule"/>
</dbReference>
<dbReference type="Pfam" id="PF02618">
    <property type="entry name" value="YceG"/>
    <property type="match status" value="1"/>
</dbReference>
<keyword evidence="4 7" id="KW-0472">Membrane</keyword>
<evidence type="ECO:0000256" key="3">
    <source>
        <dbReference type="ARBA" id="ARBA00022989"/>
    </source>
</evidence>
<keyword evidence="7" id="KW-0997">Cell inner membrane</keyword>
<dbReference type="AlphaFoldDB" id="A0A1L0AG45"/>
<comment type="function">
    <text evidence="7">Functions as a peptidoglycan terminase that cleaves nascent peptidoglycan strands endolytically to terminate their elongation.</text>
</comment>
<evidence type="ECO:0000313" key="9">
    <source>
        <dbReference type="Proteomes" id="UP000183794"/>
    </source>
</evidence>
<dbReference type="OrthoDB" id="9814591at2"/>
<comment type="catalytic activity">
    <reaction evidence="7">
        <text>a peptidoglycan chain = a peptidoglycan chain with N-acetyl-1,6-anhydromuramyl-[peptide] at the reducing end + a peptidoglycan chain with N-acetylglucosamine at the non-reducing end.</text>
        <dbReference type="EC" id="4.2.2.29"/>
    </reaction>
</comment>
<keyword evidence="5 7" id="KW-0456">Lyase</keyword>
<proteinExistence type="inferred from homology"/>
<dbReference type="NCBIfam" id="TIGR00247">
    <property type="entry name" value="endolytic transglycosylase MltG"/>
    <property type="match status" value="1"/>
</dbReference>
<evidence type="ECO:0000256" key="1">
    <source>
        <dbReference type="ARBA" id="ARBA00022475"/>
    </source>
</evidence>
<evidence type="ECO:0000256" key="5">
    <source>
        <dbReference type="ARBA" id="ARBA00023239"/>
    </source>
</evidence>
<dbReference type="EMBL" id="FPLD01000112">
    <property type="protein sequence ID" value="SGZ14011.1"/>
    <property type="molecule type" value="Genomic_DNA"/>
</dbReference>
<dbReference type="GO" id="GO:0008932">
    <property type="term" value="F:lytic endotransglycosylase activity"/>
    <property type="evidence" value="ECO:0007669"/>
    <property type="project" value="UniProtKB-UniRule"/>
</dbReference>
<keyword evidence="3 7" id="KW-1133">Transmembrane helix</keyword>
<dbReference type="FunFam" id="3.30.160.60:FF:000242">
    <property type="entry name" value="Endolytic murein transglycosylase"/>
    <property type="match status" value="1"/>
</dbReference>
<feature type="site" description="Important for catalytic activity" evidence="7">
    <location>
        <position position="216"/>
    </location>
</feature>
<protein>
    <recommendedName>
        <fullName evidence="7">Endolytic murein transglycosylase</fullName>
        <ecNumber evidence="7">4.2.2.29</ecNumber>
    </recommendedName>
    <alternativeName>
        <fullName evidence="7">Peptidoglycan lytic transglycosylase</fullName>
    </alternativeName>
    <alternativeName>
        <fullName evidence="7">Peptidoglycan polymerization terminase</fullName>
    </alternativeName>
</protein>
<gene>
    <name evidence="7" type="primary">mltG</name>
    <name evidence="8" type="ORF">NVI5450_3997</name>
</gene>
<evidence type="ECO:0000256" key="2">
    <source>
        <dbReference type="ARBA" id="ARBA00022692"/>
    </source>
</evidence>
<sequence>MKKIITAISLLFTILLIAGVLFYSRYQSFVSAERVQTDHILTVSSGDTAQLIANKMILENNFESKVFLRIFFKQNPDITHIKLGSYKVAAGWNFQTLFEHLVSGGEFQHKITFIEGSTFKEWRKQFTKAAGIIDDTADLSEIELAQLLQIENTKLEGLMLPETYFYPEGTLVSALYLKSHKKLKTYLNSAWEKRDKNLPLKTPYEALILASIIEKETGLESERTTVSSVFINRLNRRMRLQTDPTVIYGMGDDYKGNIRRKHLRQKTAYNTYVIRGLPPTPIAMVGKTSIDAALHPAKTSYLYFVASGNGGHYFSKNLKEHNRAVRKYILKK</sequence>
<dbReference type="GO" id="GO:0071555">
    <property type="term" value="P:cell wall organization"/>
    <property type="evidence" value="ECO:0007669"/>
    <property type="project" value="UniProtKB-KW"/>
</dbReference>
<dbReference type="EC" id="4.2.2.29" evidence="7"/>
<evidence type="ECO:0000256" key="4">
    <source>
        <dbReference type="ARBA" id="ARBA00023136"/>
    </source>
</evidence>
<dbReference type="PANTHER" id="PTHR30518">
    <property type="entry name" value="ENDOLYTIC MUREIN TRANSGLYCOSYLASE"/>
    <property type="match status" value="1"/>
</dbReference>
<reference evidence="8 9" key="1">
    <citation type="submission" date="2016-11" db="EMBL/GenBank/DDBJ databases">
        <authorList>
            <person name="Jaros S."/>
            <person name="Januszkiewicz K."/>
            <person name="Wedrychowicz H."/>
        </authorList>
    </citation>
    <scope>NUCLEOTIDE SEQUENCE [LARGE SCALE GENOMIC DNA]</scope>
    <source>
        <strain evidence="8">NVI 5450</strain>
    </source>
</reference>
<comment type="similarity">
    <text evidence="7">Belongs to the transglycosylase MltG family.</text>
</comment>
<dbReference type="Proteomes" id="UP000183794">
    <property type="component" value="Unassembled WGS sequence"/>
</dbReference>
<name>A0A1L0AG45_9GAMM</name>
<dbReference type="RefSeq" id="WP_045110349.1">
    <property type="nucleotide sequence ID" value="NZ_FPLD01000112.1"/>
</dbReference>
<evidence type="ECO:0000256" key="6">
    <source>
        <dbReference type="ARBA" id="ARBA00023316"/>
    </source>
</evidence>
<keyword evidence="1 7" id="KW-1003">Cell membrane</keyword>
<dbReference type="HAMAP" id="MF_02065">
    <property type="entry name" value="MltG"/>
    <property type="match status" value="1"/>
</dbReference>
<organism evidence="8 9">
    <name type="scientific">Moritella viscosa</name>
    <dbReference type="NCBI Taxonomy" id="80854"/>
    <lineage>
        <taxon>Bacteria</taxon>
        <taxon>Pseudomonadati</taxon>
        <taxon>Pseudomonadota</taxon>
        <taxon>Gammaproteobacteria</taxon>
        <taxon>Alteromonadales</taxon>
        <taxon>Moritellaceae</taxon>
        <taxon>Moritella</taxon>
    </lineage>
</organism>
<dbReference type="GO" id="GO:0009252">
    <property type="term" value="P:peptidoglycan biosynthetic process"/>
    <property type="evidence" value="ECO:0007669"/>
    <property type="project" value="UniProtKB-UniRule"/>
</dbReference>
<dbReference type="InterPro" id="IPR003770">
    <property type="entry name" value="MLTG-like"/>
</dbReference>
<keyword evidence="2 7" id="KW-0812">Transmembrane</keyword>
<evidence type="ECO:0000313" key="8">
    <source>
        <dbReference type="EMBL" id="SGZ14011.1"/>
    </source>
</evidence>
<dbReference type="PANTHER" id="PTHR30518:SF2">
    <property type="entry name" value="ENDOLYTIC MUREIN TRANSGLYCOSYLASE"/>
    <property type="match status" value="1"/>
</dbReference>
<evidence type="ECO:0000256" key="7">
    <source>
        <dbReference type="HAMAP-Rule" id="MF_02065"/>
    </source>
</evidence>
<dbReference type="CDD" id="cd08010">
    <property type="entry name" value="MltG_like"/>
    <property type="match status" value="1"/>
</dbReference>
<accession>A0A1L0AG45</accession>
<dbReference type="Gene3D" id="3.30.160.60">
    <property type="entry name" value="Classic Zinc Finger"/>
    <property type="match status" value="1"/>
</dbReference>
<keyword evidence="6 7" id="KW-0961">Cell wall biogenesis/degradation</keyword>